<protein>
    <submittedName>
        <fullName evidence="1">Uncharacterized protein</fullName>
    </submittedName>
</protein>
<comment type="caution">
    <text evidence="1">The sequence shown here is derived from an EMBL/GenBank/DDBJ whole genome shotgun (WGS) entry which is preliminary data.</text>
</comment>
<dbReference type="AlphaFoldDB" id="A0A4Y2A5Q7"/>
<evidence type="ECO:0000313" key="1">
    <source>
        <dbReference type="EMBL" id="GBL75132.1"/>
    </source>
</evidence>
<dbReference type="EMBL" id="BGPR01000007">
    <property type="protein sequence ID" value="GBL75132.1"/>
    <property type="molecule type" value="Genomic_DNA"/>
</dbReference>
<keyword evidence="2" id="KW-1185">Reference proteome</keyword>
<name>A0A4Y2A5Q7_ARAVE</name>
<dbReference type="Proteomes" id="UP000499080">
    <property type="component" value="Unassembled WGS sequence"/>
</dbReference>
<organism evidence="1 2">
    <name type="scientific">Araneus ventricosus</name>
    <name type="common">Orbweaver spider</name>
    <name type="synonym">Epeira ventricosa</name>
    <dbReference type="NCBI Taxonomy" id="182803"/>
    <lineage>
        <taxon>Eukaryota</taxon>
        <taxon>Metazoa</taxon>
        <taxon>Ecdysozoa</taxon>
        <taxon>Arthropoda</taxon>
        <taxon>Chelicerata</taxon>
        <taxon>Arachnida</taxon>
        <taxon>Araneae</taxon>
        <taxon>Araneomorphae</taxon>
        <taxon>Entelegynae</taxon>
        <taxon>Araneoidea</taxon>
        <taxon>Araneidae</taxon>
        <taxon>Araneus</taxon>
    </lineage>
</organism>
<evidence type="ECO:0000313" key="2">
    <source>
        <dbReference type="Proteomes" id="UP000499080"/>
    </source>
</evidence>
<reference evidence="1 2" key="1">
    <citation type="journal article" date="2019" name="Sci. Rep.">
        <title>Orb-weaving spider Araneus ventricosus genome elucidates the spidroin gene catalogue.</title>
        <authorList>
            <person name="Kono N."/>
            <person name="Nakamura H."/>
            <person name="Ohtoshi R."/>
            <person name="Moran D.A.P."/>
            <person name="Shinohara A."/>
            <person name="Yoshida Y."/>
            <person name="Fujiwara M."/>
            <person name="Mori M."/>
            <person name="Tomita M."/>
            <person name="Arakawa K."/>
        </authorList>
    </citation>
    <scope>NUCLEOTIDE SEQUENCE [LARGE SCALE GENOMIC DNA]</scope>
</reference>
<proteinExistence type="predicted"/>
<gene>
    <name evidence="1" type="ORF">AVEN_194388_1</name>
</gene>
<accession>A0A4Y2A5Q7</accession>
<sequence>MPIGVPRTLKGSRCYSSNTEAGVIEAITGRGPTPSEGARTITGDHITTFKKFRNLFHYGKMNAEDRNYLFDVTTLGKCTLNTDYKPPPVTASVHFFGTSESFLLKQVLHQRKKGKYERDQGNKLVVEIPESDVLTGNLRLRGISEPLLSHDVEYMTWPSPEREALNRCNDELRACTVRTSTG</sequence>